<dbReference type="RefSeq" id="WP_012869145.1">
    <property type="nucleotide sequence ID" value="NC_013522.1"/>
</dbReference>
<evidence type="ECO:0000256" key="3">
    <source>
        <dbReference type="ARBA" id="ARBA00023014"/>
    </source>
</evidence>
<dbReference type="Proteomes" id="UP000002030">
    <property type="component" value="Chromosome"/>
</dbReference>
<evidence type="ECO:0000313" key="5">
    <source>
        <dbReference type="EMBL" id="ACZ18629.1"/>
    </source>
</evidence>
<dbReference type="eggNOG" id="COG1149">
    <property type="taxonomic scope" value="Bacteria"/>
</dbReference>
<feature type="domain" description="4Fe-4S ferredoxin-type" evidence="4">
    <location>
        <begin position="94"/>
        <end position="123"/>
    </location>
</feature>
<dbReference type="PANTHER" id="PTHR43063">
    <property type="entry name" value="4FE-4S CLUSTER CONTAINING PARA FAMILY ATPASE PROTEIN"/>
    <property type="match status" value="1"/>
</dbReference>
<reference evidence="5 6" key="1">
    <citation type="journal article" date="2009" name="Stand. Genomic Sci.">
        <title>Complete genome sequence of Thermanaerovibrio acidaminovorans type strain (Su883).</title>
        <authorList>
            <person name="Chovatia M."/>
            <person name="Sikorski J."/>
            <person name="Schroder M."/>
            <person name="Lapidus A."/>
            <person name="Nolan M."/>
            <person name="Tice H."/>
            <person name="Glavina Del Rio T."/>
            <person name="Copeland A."/>
            <person name="Cheng J.F."/>
            <person name="Lucas S."/>
            <person name="Chen F."/>
            <person name="Bruce D."/>
            <person name="Goodwin L."/>
            <person name="Pitluck S."/>
            <person name="Ivanova N."/>
            <person name="Mavromatis K."/>
            <person name="Ovchinnikova G."/>
            <person name="Pati A."/>
            <person name="Chen A."/>
            <person name="Palaniappan K."/>
            <person name="Land M."/>
            <person name="Hauser L."/>
            <person name="Chang Y.J."/>
            <person name="Jeffries C.D."/>
            <person name="Chain P."/>
            <person name="Saunders E."/>
            <person name="Detter J.C."/>
            <person name="Brettin T."/>
            <person name="Rohde M."/>
            <person name="Goker M."/>
            <person name="Spring S."/>
            <person name="Bristow J."/>
            <person name="Markowitz V."/>
            <person name="Hugenholtz P."/>
            <person name="Kyrpides N.C."/>
            <person name="Klenk H.P."/>
            <person name="Eisen J.A."/>
        </authorList>
    </citation>
    <scope>NUCLEOTIDE SEQUENCE [LARGE SCALE GENOMIC DNA]</scope>
    <source>
        <strain evidence="6">ATCC 49978 / DSM 6589 / Su883</strain>
    </source>
</reference>
<dbReference type="GO" id="GO:0046872">
    <property type="term" value="F:metal ion binding"/>
    <property type="evidence" value="ECO:0007669"/>
    <property type="project" value="UniProtKB-KW"/>
</dbReference>
<dbReference type="CDD" id="cd03110">
    <property type="entry name" value="SIMIBI_bact_arch"/>
    <property type="match status" value="1"/>
</dbReference>
<dbReference type="InterPro" id="IPR017900">
    <property type="entry name" value="4Fe4S_Fe_S_CS"/>
</dbReference>
<keyword evidence="3" id="KW-0411">Iron-sulfur</keyword>
<sequence length="286" mass="29384">MPSLGDRPMAIAVVSGKGGAGKTSFSASLVLSRRGVTAVDADVEEPNLALLLGNPPMATMNATIPTPQVVDDLCARCGTCSRTCRFGAVFSFGQAPPVFNSLCHGCGACVLACPRGALYQVDRPVGVIGRGVAGDAILVEGRLLVGNPNPVPVIHRAIEVGLAEGRDAVIDSPPGAACPMMAAVREADAVILVTEPTPFGRADAEVAAQVLVELGKPTALVVNRSGILEEDPPLGGILGTLPELARISFSRRVAEGYAVGVPPSAVDPSWAMAAESAWRWVMEVTG</sequence>
<dbReference type="OrthoDB" id="9778602at2"/>
<keyword evidence="2" id="KW-0408">Iron</keyword>
<dbReference type="InterPro" id="IPR027417">
    <property type="entry name" value="P-loop_NTPase"/>
</dbReference>
<dbReference type="STRING" id="525903.Taci_0392"/>
<dbReference type="Gene3D" id="3.40.50.300">
    <property type="entry name" value="P-loop containing nucleotide triphosphate hydrolases"/>
    <property type="match status" value="2"/>
</dbReference>
<dbReference type="KEGG" id="tai:Taci_0392"/>
<protein>
    <submittedName>
        <fullName evidence="5">4Fe-4S ferredoxin iron-sulfur binding domain protein</fullName>
    </submittedName>
</protein>
<dbReference type="PROSITE" id="PS00198">
    <property type="entry name" value="4FE4S_FER_1"/>
    <property type="match status" value="1"/>
</dbReference>
<dbReference type="HOGENOM" id="CLU_067767_0_0_0"/>
<keyword evidence="6" id="KW-1185">Reference proteome</keyword>
<evidence type="ECO:0000259" key="4">
    <source>
        <dbReference type="PROSITE" id="PS51379"/>
    </source>
</evidence>
<proteinExistence type="predicted"/>
<dbReference type="EnsemblBacteria" id="ACZ18629">
    <property type="protein sequence ID" value="ACZ18629"/>
    <property type="gene ID" value="Taci_0392"/>
</dbReference>
<keyword evidence="1" id="KW-0479">Metal-binding</keyword>
<dbReference type="SUPFAM" id="SSF52540">
    <property type="entry name" value="P-loop containing nucleoside triphosphate hydrolases"/>
    <property type="match status" value="1"/>
</dbReference>
<evidence type="ECO:0000256" key="2">
    <source>
        <dbReference type="ARBA" id="ARBA00023004"/>
    </source>
</evidence>
<dbReference type="PANTHER" id="PTHR43063:SF1">
    <property type="entry name" value="4FE-4S CLUSTER CONTAINING PARA FAMILY ATPASE PROTEIN"/>
    <property type="match status" value="1"/>
</dbReference>
<evidence type="ECO:0000256" key="1">
    <source>
        <dbReference type="ARBA" id="ARBA00022723"/>
    </source>
</evidence>
<organism evidence="5 6">
    <name type="scientific">Thermanaerovibrio acidaminovorans (strain ATCC 49978 / DSM 6589 / Su883)</name>
    <name type="common">Selenomonas acidaminovorans</name>
    <dbReference type="NCBI Taxonomy" id="525903"/>
    <lineage>
        <taxon>Bacteria</taxon>
        <taxon>Thermotogati</taxon>
        <taxon>Synergistota</taxon>
        <taxon>Synergistia</taxon>
        <taxon>Synergistales</taxon>
        <taxon>Synergistaceae</taxon>
        <taxon>Thermanaerovibrio</taxon>
    </lineage>
</organism>
<dbReference type="PROSITE" id="PS51379">
    <property type="entry name" value="4FE4S_FER_2"/>
    <property type="match status" value="2"/>
</dbReference>
<evidence type="ECO:0000313" key="6">
    <source>
        <dbReference type="Proteomes" id="UP000002030"/>
    </source>
</evidence>
<dbReference type="AlphaFoldDB" id="D1B8M6"/>
<dbReference type="Gene3D" id="3.30.70.20">
    <property type="match status" value="1"/>
</dbReference>
<dbReference type="GO" id="GO:0051536">
    <property type="term" value="F:iron-sulfur cluster binding"/>
    <property type="evidence" value="ECO:0007669"/>
    <property type="project" value="UniProtKB-KW"/>
</dbReference>
<dbReference type="InterPro" id="IPR017896">
    <property type="entry name" value="4Fe4S_Fe-S-bd"/>
</dbReference>
<gene>
    <name evidence="5" type="ordered locus">Taci_0392</name>
</gene>
<dbReference type="Pfam" id="PF13187">
    <property type="entry name" value="Fer4_9"/>
    <property type="match status" value="1"/>
</dbReference>
<feature type="domain" description="4Fe-4S ferredoxin-type" evidence="4">
    <location>
        <begin position="65"/>
        <end position="89"/>
    </location>
</feature>
<name>D1B8M6_THEAS</name>
<dbReference type="EMBL" id="CP001818">
    <property type="protein sequence ID" value="ACZ18629.1"/>
    <property type="molecule type" value="Genomic_DNA"/>
</dbReference>
<accession>D1B8M6</accession>